<gene>
    <name evidence="1" type="ORF">SCALOS_LOCUS1662</name>
</gene>
<accession>A0ACA9KAH4</accession>
<keyword evidence="2" id="KW-1185">Reference proteome</keyword>
<comment type="caution">
    <text evidence="1">The sequence shown here is derived from an EMBL/GenBank/DDBJ whole genome shotgun (WGS) entry which is preliminary data.</text>
</comment>
<protein>
    <submittedName>
        <fullName evidence="1">19_t:CDS:1</fullName>
    </submittedName>
</protein>
<evidence type="ECO:0000313" key="2">
    <source>
        <dbReference type="Proteomes" id="UP000789860"/>
    </source>
</evidence>
<dbReference type="EMBL" id="CAJVPM010001213">
    <property type="protein sequence ID" value="CAG8462132.1"/>
    <property type="molecule type" value="Genomic_DNA"/>
</dbReference>
<dbReference type="Proteomes" id="UP000789860">
    <property type="component" value="Unassembled WGS sequence"/>
</dbReference>
<evidence type="ECO:0000313" key="1">
    <source>
        <dbReference type="EMBL" id="CAG8462132.1"/>
    </source>
</evidence>
<organism evidence="1 2">
    <name type="scientific">Scutellospora calospora</name>
    <dbReference type="NCBI Taxonomy" id="85575"/>
    <lineage>
        <taxon>Eukaryota</taxon>
        <taxon>Fungi</taxon>
        <taxon>Fungi incertae sedis</taxon>
        <taxon>Mucoromycota</taxon>
        <taxon>Glomeromycotina</taxon>
        <taxon>Glomeromycetes</taxon>
        <taxon>Diversisporales</taxon>
        <taxon>Gigasporaceae</taxon>
        <taxon>Scutellospora</taxon>
    </lineage>
</organism>
<feature type="non-terminal residue" evidence="1">
    <location>
        <position position="253"/>
    </location>
</feature>
<name>A0ACA9KAH4_9GLOM</name>
<sequence>MKRFYWAERVSFRLVYVIIFSLLFSPFIFYSCSADEINYQDLQFNGFQISQYTTYDDGTILLRIRPNSDGNCRADSLYFRLIRPDGSISPITLDTSSYNISSQNYCFVNSAVAFIRAPLMAPSSPSNTPLWQKVLFSNDLTLNTSSSLNDGIRVYGIARNYILISFLCGDSNSNVCGLVMDWTGKVLNSNINLGNNCDDVNIAQNINSNIGGFLWVCYMSSTSQLVWRTFGTPDATGTIIPINLGRINGITKF</sequence>
<reference evidence="1" key="1">
    <citation type="submission" date="2021-06" db="EMBL/GenBank/DDBJ databases">
        <authorList>
            <person name="Kallberg Y."/>
            <person name="Tangrot J."/>
            <person name="Rosling A."/>
        </authorList>
    </citation>
    <scope>NUCLEOTIDE SEQUENCE</scope>
    <source>
        <strain evidence="1">AU212A</strain>
    </source>
</reference>
<proteinExistence type="predicted"/>